<comment type="caution">
    <text evidence="1">The sequence shown here is derived from an EMBL/GenBank/DDBJ whole genome shotgun (WGS) entry which is preliminary data.</text>
</comment>
<dbReference type="SUPFAM" id="SSF52540">
    <property type="entry name" value="P-loop containing nucleoside triphosphate hydrolases"/>
    <property type="match status" value="1"/>
</dbReference>
<organism evidence="1 2">
    <name type="scientific">Rhodococcus zopfii</name>
    <dbReference type="NCBI Taxonomy" id="43772"/>
    <lineage>
        <taxon>Bacteria</taxon>
        <taxon>Bacillati</taxon>
        <taxon>Actinomycetota</taxon>
        <taxon>Actinomycetes</taxon>
        <taxon>Mycobacteriales</taxon>
        <taxon>Nocardiaceae</taxon>
        <taxon>Rhodococcus</taxon>
    </lineage>
</organism>
<keyword evidence="2" id="KW-1185">Reference proteome</keyword>
<dbReference type="EMBL" id="WBMO01000001">
    <property type="protein sequence ID" value="MDV2474846.1"/>
    <property type="molecule type" value="Genomic_DNA"/>
</dbReference>
<sequence>MSDSTVPIDENATSAPPERQSILRAEGIVVRASWGHIFGPLDLTIETGGVTILSAPDSRARTALLLALCGRMQLSAGTLTAFGAIRNPHALFKKSAVALIPEIDYVEQAITVQDVVTDQLRWNAPWYRLVPRASDDDDIERVCRPVFGVHPVPKSTAFVEELPELDNALLRIALANIRRPPLLVVGGVDGMTRDHNRQLLLEQLIELGREQTVVTADVNAYEPEPGVRNVIAVHELIENEFDALGDEDPLSDEFARIQQEDVR</sequence>
<dbReference type="Gene3D" id="3.40.50.300">
    <property type="entry name" value="P-loop containing nucleotide triphosphate hydrolases"/>
    <property type="match status" value="1"/>
</dbReference>
<dbReference type="InterPro" id="IPR027417">
    <property type="entry name" value="P-loop_NTPase"/>
</dbReference>
<proteinExistence type="predicted"/>
<evidence type="ECO:0000313" key="2">
    <source>
        <dbReference type="Proteomes" id="UP001275440"/>
    </source>
</evidence>
<dbReference type="Proteomes" id="UP001275440">
    <property type="component" value="Unassembled WGS sequence"/>
</dbReference>
<reference evidence="1 2" key="1">
    <citation type="submission" date="2019-10" db="EMBL/GenBank/DDBJ databases">
        <title>Draft Genome Assembly of Rhodococcus zopfii DSM44189.</title>
        <authorList>
            <person name="Sutton J.M."/>
            <person name="Akob D.M."/>
            <person name="Bushman T.J."/>
        </authorList>
    </citation>
    <scope>NUCLEOTIDE SEQUENCE [LARGE SCALE GENOMIC DNA]</scope>
    <source>
        <strain evidence="1 2">DSM 44189</strain>
    </source>
</reference>
<name>A0ABU3WLL5_9NOCA</name>
<gene>
    <name evidence="1" type="ORF">F8M49_04360</name>
</gene>
<evidence type="ECO:0000313" key="1">
    <source>
        <dbReference type="EMBL" id="MDV2474846.1"/>
    </source>
</evidence>
<protein>
    <recommendedName>
        <fullName evidence="3">ABC transporter domain-containing protein</fullName>
    </recommendedName>
</protein>
<accession>A0ABU3WLL5</accession>
<evidence type="ECO:0008006" key="3">
    <source>
        <dbReference type="Google" id="ProtNLM"/>
    </source>
</evidence>